<dbReference type="GO" id="GO:0016491">
    <property type="term" value="F:oxidoreductase activity"/>
    <property type="evidence" value="ECO:0007669"/>
    <property type="project" value="UniProtKB-KW"/>
</dbReference>
<dbReference type="Gene3D" id="3.50.50.60">
    <property type="entry name" value="FAD/NAD(P)-binding domain"/>
    <property type="match status" value="1"/>
</dbReference>
<evidence type="ECO:0000259" key="5">
    <source>
        <dbReference type="Pfam" id="PF01494"/>
    </source>
</evidence>
<keyword evidence="4" id="KW-1133">Transmembrane helix</keyword>
<dbReference type="OrthoDB" id="417877at2759"/>
<keyword evidence="1" id="KW-0285">Flavoprotein</keyword>
<feature type="domain" description="FAD-binding" evidence="5">
    <location>
        <begin position="19"/>
        <end position="185"/>
    </location>
</feature>
<evidence type="ECO:0000256" key="1">
    <source>
        <dbReference type="ARBA" id="ARBA00022630"/>
    </source>
</evidence>
<dbReference type="Pfam" id="PF01494">
    <property type="entry name" value="FAD_binding_3"/>
    <property type="match status" value="2"/>
</dbReference>
<dbReference type="EMBL" id="ML178820">
    <property type="protein sequence ID" value="TFL03336.1"/>
    <property type="molecule type" value="Genomic_DNA"/>
</dbReference>
<dbReference type="PANTHER" id="PTHR46720">
    <property type="entry name" value="HYDROXYLASE, PUTATIVE (AFU_ORTHOLOGUE AFUA_3G01460)-RELATED"/>
    <property type="match status" value="1"/>
</dbReference>
<dbReference type="STRING" id="1884261.A0A5C3QN41"/>
<name>A0A5C3QN41_9AGAR</name>
<dbReference type="InterPro" id="IPR002938">
    <property type="entry name" value="FAD-bd"/>
</dbReference>
<reference evidence="6 7" key="1">
    <citation type="journal article" date="2019" name="Nat. Ecol. Evol.">
        <title>Megaphylogeny resolves global patterns of mushroom evolution.</title>
        <authorList>
            <person name="Varga T."/>
            <person name="Krizsan K."/>
            <person name="Foldi C."/>
            <person name="Dima B."/>
            <person name="Sanchez-Garcia M."/>
            <person name="Sanchez-Ramirez S."/>
            <person name="Szollosi G.J."/>
            <person name="Szarkandi J.G."/>
            <person name="Papp V."/>
            <person name="Albert L."/>
            <person name="Andreopoulos W."/>
            <person name="Angelini C."/>
            <person name="Antonin V."/>
            <person name="Barry K.W."/>
            <person name="Bougher N.L."/>
            <person name="Buchanan P."/>
            <person name="Buyck B."/>
            <person name="Bense V."/>
            <person name="Catcheside P."/>
            <person name="Chovatia M."/>
            <person name="Cooper J."/>
            <person name="Damon W."/>
            <person name="Desjardin D."/>
            <person name="Finy P."/>
            <person name="Geml J."/>
            <person name="Haridas S."/>
            <person name="Hughes K."/>
            <person name="Justo A."/>
            <person name="Karasinski D."/>
            <person name="Kautmanova I."/>
            <person name="Kiss B."/>
            <person name="Kocsube S."/>
            <person name="Kotiranta H."/>
            <person name="LaButti K.M."/>
            <person name="Lechner B.E."/>
            <person name="Liimatainen K."/>
            <person name="Lipzen A."/>
            <person name="Lukacs Z."/>
            <person name="Mihaltcheva S."/>
            <person name="Morgado L.N."/>
            <person name="Niskanen T."/>
            <person name="Noordeloos M.E."/>
            <person name="Ohm R.A."/>
            <person name="Ortiz-Santana B."/>
            <person name="Ovrebo C."/>
            <person name="Racz N."/>
            <person name="Riley R."/>
            <person name="Savchenko A."/>
            <person name="Shiryaev A."/>
            <person name="Soop K."/>
            <person name="Spirin V."/>
            <person name="Szebenyi C."/>
            <person name="Tomsovsky M."/>
            <person name="Tulloss R.E."/>
            <person name="Uehling J."/>
            <person name="Grigoriev I.V."/>
            <person name="Vagvolgyi C."/>
            <person name="Papp T."/>
            <person name="Martin F.M."/>
            <person name="Miettinen O."/>
            <person name="Hibbett D.S."/>
            <person name="Nagy L.G."/>
        </authorList>
    </citation>
    <scope>NUCLEOTIDE SEQUENCE [LARGE SCALE GENOMIC DNA]</scope>
    <source>
        <strain evidence="6 7">CBS 309.79</strain>
    </source>
</reference>
<evidence type="ECO:0000313" key="7">
    <source>
        <dbReference type="Proteomes" id="UP000305067"/>
    </source>
</evidence>
<dbReference type="GO" id="GO:0044550">
    <property type="term" value="P:secondary metabolite biosynthetic process"/>
    <property type="evidence" value="ECO:0007669"/>
    <property type="project" value="TreeGrafter"/>
</dbReference>
<evidence type="ECO:0000256" key="3">
    <source>
        <dbReference type="ARBA" id="ARBA00023002"/>
    </source>
</evidence>
<dbReference type="PANTHER" id="PTHR46720:SF3">
    <property type="entry name" value="FAD-BINDING DOMAIN-CONTAINING PROTEIN-RELATED"/>
    <property type="match status" value="1"/>
</dbReference>
<feature type="domain" description="FAD-binding" evidence="5">
    <location>
        <begin position="337"/>
        <end position="408"/>
    </location>
</feature>
<keyword evidence="7" id="KW-1185">Reference proteome</keyword>
<dbReference type="GO" id="GO:0071949">
    <property type="term" value="F:FAD binding"/>
    <property type="evidence" value="ECO:0007669"/>
    <property type="project" value="InterPro"/>
</dbReference>
<dbReference type="InterPro" id="IPR036188">
    <property type="entry name" value="FAD/NAD-bd_sf"/>
</dbReference>
<evidence type="ECO:0000256" key="2">
    <source>
        <dbReference type="ARBA" id="ARBA00022827"/>
    </source>
</evidence>
<keyword evidence="2" id="KW-0274">FAD</keyword>
<dbReference type="SUPFAM" id="SSF54373">
    <property type="entry name" value="FAD-linked reductases, C-terminal domain"/>
    <property type="match status" value="1"/>
</dbReference>
<dbReference type="InterPro" id="IPR051104">
    <property type="entry name" value="FAD_monoxygenase"/>
</dbReference>
<proteinExistence type="predicted"/>
<dbReference type="PRINTS" id="PR00420">
    <property type="entry name" value="RNGMNOXGNASE"/>
</dbReference>
<evidence type="ECO:0000313" key="6">
    <source>
        <dbReference type="EMBL" id="TFL03336.1"/>
    </source>
</evidence>
<gene>
    <name evidence="6" type="ORF">BDV98DRAFT_564044</name>
</gene>
<keyword evidence="4" id="KW-0472">Membrane</keyword>
<evidence type="ECO:0000256" key="4">
    <source>
        <dbReference type="SAM" id="Phobius"/>
    </source>
</evidence>
<keyword evidence="4" id="KW-0812">Transmembrane</keyword>
<dbReference type="AlphaFoldDB" id="A0A5C3QN41"/>
<keyword evidence="3" id="KW-0560">Oxidoreductase</keyword>
<dbReference type="Proteomes" id="UP000305067">
    <property type="component" value="Unassembled WGS sequence"/>
</dbReference>
<protein>
    <recommendedName>
        <fullName evidence="5">FAD-binding domain-containing protein</fullName>
    </recommendedName>
</protein>
<sequence length="465" mass="51174">MIRPTSRMHSGAETPGSRLRVAVVGGGLCGLTLGVVLSRSGQVDVQMFESAARFGELGAGVTIGSNAVVALQRLGLLDNVCTHTRQKPHTSKISYAMDHGEKDSVTPISSVPYSHPPGDLSISRTAFLDSLVPLFPHRLAHFKKRCLDVTHSPSDNVYRVHFTDGTFYDADLVIGADGIRSTVRRVMFQPGELRQTELGKTEYSPSLGSLDEDKHLSFSGSTIYRAVVPSLLLRRKGVKMDFQKMLITLGPGSNHIFSVPICNGTMINMVAYSHDFSQSTTSGHRRPPLPYPWTRRDISLDEISDHFQGWGDDVQNMLGSMGDYTSAWDLHLLDPGLDTYSRGNIVLVGDAAHAMTPHMGAGVGQGIEDVFLLARLLIDPRTNHKNISTVMQVYDQVRRPRANWVLEQSTQMGRLYACVGPDSPPGELEAMLKGYEEIFSRVQEYDVEKDAEAATMLLERQGVYA</sequence>
<accession>A0A5C3QN41</accession>
<organism evidence="6 7">
    <name type="scientific">Pterulicium gracile</name>
    <dbReference type="NCBI Taxonomy" id="1884261"/>
    <lineage>
        <taxon>Eukaryota</taxon>
        <taxon>Fungi</taxon>
        <taxon>Dikarya</taxon>
        <taxon>Basidiomycota</taxon>
        <taxon>Agaricomycotina</taxon>
        <taxon>Agaricomycetes</taxon>
        <taxon>Agaricomycetidae</taxon>
        <taxon>Agaricales</taxon>
        <taxon>Pleurotineae</taxon>
        <taxon>Pterulaceae</taxon>
        <taxon>Pterulicium</taxon>
    </lineage>
</organism>
<dbReference type="SUPFAM" id="SSF51905">
    <property type="entry name" value="FAD/NAD(P)-binding domain"/>
    <property type="match status" value="1"/>
</dbReference>
<feature type="transmembrane region" description="Helical" evidence="4">
    <location>
        <begin position="21"/>
        <end position="38"/>
    </location>
</feature>